<accession>A0ACD3SP23</accession>
<dbReference type="Proteomes" id="UP000004277">
    <property type="component" value="Unassembled WGS sequence"/>
</dbReference>
<dbReference type="EMBL" id="AKCV02000017">
    <property type="protein sequence ID" value="TMS57919.1"/>
    <property type="molecule type" value="Genomic_DNA"/>
</dbReference>
<evidence type="ECO:0000313" key="1">
    <source>
        <dbReference type="EMBL" id="TMS57919.1"/>
    </source>
</evidence>
<evidence type="ECO:0000313" key="2">
    <source>
        <dbReference type="Proteomes" id="UP000004277"/>
    </source>
</evidence>
<name>A0ACD3SP23_9BURK</name>
<sequence>MSTAMLTINDLETAINFWRSRSPAVGDELRLCPEAAALAKPYALMIVQGATTIAPEQLGDKALAAWQAYRATRAGG</sequence>
<keyword evidence="2" id="KW-1185">Reference proteome</keyword>
<protein>
    <submittedName>
        <fullName evidence="1">DUF3717 domain-containing protein</fullName>
    </submittedName>
</protein>
<proteinExistence type="predicted"/>
<comment type="caution">
    <text evidence="1">The sequence shown here is derived from an EMBL/GenBank/DDBJ whole genome shotgun (WGS) entry which is preliminary data.</text>
</comment>
<reference evidence="1" key="1">
    <citation type="submission" date="2019-05" db="EMBL/GenBank/DDBJ databases">
        <title>Revised genome assembly of Burkholderiaceae (previously Ralstonia) sp. PBA.</title>
        <authorList>
            <person name="Gan H.M."/>
        </authorList>
    </citation>
    <scope>NUCLEOTIDE SEQUENCE</scope>
    <source>
        <strain evidence="1">PBA</strain>
    </source>
</reference>
<organism evidence="1 2">
    <name type="scientific">Imbroritus primus</name>
    <dbReference type="NCBI Taxonomy" id="3058603"/>
    <lineage>
        <taxon>Bacteria</taxon>
        <taxon>Pseudomonadati</taxon>
        <taxon>Pseudomonadota</taxon>
        <taxon>Betaproteobacteria</taxon>
        <taxon>Burkholderiales</taxon>
        <taxon>Burkholderiaceae</taxon>
        <taxon>Imbroritus</taxon>
    </lineage>
</organism>
<gene>
    <name evidence="1" type="ORF">MW7_010650</name>
</gene>